<feature type="region of interest" description="Disordered" evidence="1">
    <location>
        <begin position="266"/>
        <end position="293"/>
    </location>
</feature>
<dbReference type="CDD" id="cd00067">
    <property type="entry name" value="GAL4"/>
    <property type="match status" value="1"/>
</dbReference>
<feature type="region of interest" description="Disordered" evidence="1">
    <location>
        <begin position="388"/>
        <end position="460"/>
    </location>
</feature>
<evidence type="ECO:0000259" key="2">
    <source>
        <dbReference type="PROSITE" id="PS50048"/>
    </source>
</evidence>
<dbReference type="AlphaFoldDB" id="A0A1E4SNP6"/>
<feature type="region of interest" description="Disordered" evidence="1">
    <location>
        <begin position="312"/>
        <end position="334"/>
    </location>
</feature>
<accession>A0A1E4SNP6</accession>
<dbReference type="InterPro" id="IPR036864">
    <property type="entry name" value="Zn2-C6_fun-type_DNA-bd_sf"/>
</dbReference>
<dbReference type="STRING" id="984487.A0A1E4SNP6"/>
<feature type="compositionally biased region" description="Basic residues" evidence="1">
    <location>
        <begin position="450"/>
        <end position="460"/>
    </location>
</feature>
<dbReference type="Pfam" id="PF00172">
    <property type="entry name" value="Zn_clus"/>
    <property type="match status" value="1"/>
</dbReference>
<proteinExistence type="predicted"/>
<gene>
    <name evidence="3" type="ORF">CANTADRAFT_4996</name>
</gene>
<protein>
    <recommendedName>
        <fullName evidence="2">Zn(2)-C6 fungal-type domain-containing protein</fullName>
    </recommendedName>
</protein>
<dbReference type="PROSITE" id="PS50048">
    <property type="entry name" value="ZN2_CY6_FUNGAL_2"/>
    <property type="match status" value="1"/>
</dbReference>
<evidence type="ECO:0000313" key="4">
    <source>
        <dbReference type="Proteomes" id="UP000094285"/>
    </source>
</evidence>
<evidence type="ECO:0000256" key="1">
    <source>
        <dbReference type="SAM" id="MobiDB-lite"/>
    </source>
</evidence>
<keyword evidence="4" id="KW-1185">Reference proteome</keyword>
<dbReference type="SMART" id="SM00066">
    <property type="entry name" value="GAL4"/>
    <property type="match status" value="1"/>
</dbReference>
<dbReference type="InterPro" id="IPR001138">
    <property type="entry name" value="Zn2Cys6_DnaBD"/>
</dbReference>
<dbReference type="Proteomes" id="UP000094285">
    <property type="component" value="Unassembled WGS sequence"/>
</dbReference>
<feature type="compositionally biased region" description="Low complexity" evidence="1">
    <location>
        <begin position="388"/>
        <end position="407"/>
    </location>
</feature>
<dbReference type="GO" id="GO:0000981">
    <property type="term" value="F:DNA-binding transcription factor activity, RNA polymerase II-specific"/>
    <property type="evidence" value="ECO:0007669"/>
    <property type="project" value="InterPro"/>
</dbReference>
<dbReference type="PANTHER" id="PTHR47657">
    <property type="entry name" value="STEROL REGULATORY ELEMENT-BINDING PROTEIN ECM22"/>
    <property type="match status" value="1"/>
</dbReference>
<dbReference type="PROSITE" id="PS00463">
    <property type="entry name" value="ZN2_CY6_FUNGAL_1"/>
    <property type="match status" value="1"/>
</dbReference>
<name>A0A1E4SNP6_9ASCO</name>
<dbReference type="OrthoDB" id="3251668at2759"/>
<feature type="domain" description="Zn(2)-C6 fungal-type" evidence="2">
    <location>
        <begin position="495"/>
        <end position="525"/>
    </location>
</feature>
<evidence type="ECO:0000313" key="3">
    <source>
        <dbReference type="EMBL" id="ODV81012.1"/>
    </source>
</evidence>
<dbReference type="RefSeq" id="XP_020066134.1">
    <property type="nucleotide sequence ID" value="XM_020209777.1"/>
</dbReference>
<dbReference type="GO" id="GO:0008270">
    <property type="term" value="F:zinc ion binding"/>
    <property type="evidence" value="ECO:0007669"/>
    <property type="project" value="InterPro"/>
</dbReference>
<dbReference type="SUPFAM" id="SSF57701">
    <property type="entry name" value="Zn2/Cys6 DNA-binding domain"/>
    <property type="match status" value="1"/>
</dbReference>
<sequence length="578" mass="63737">MVNSTVNSPNSTFETEDTIKVNSSLISSSSTSNNHYHNSILNHSFNDQYYQYDTSLVNAPFNPLPPPPISINQQSVHLQNPQLSTTASSNTNTNFNSSFSGSSAHTQEFIATNHLAANTSDYFHANEYSLPNSSHYSIFSNQQAMNSTTSLHNDSHNQTQQIFKLNMDSTSDILNDYSISNSQNTDLMYNLTEFELGNPSLESIPDSMLNHSHHYPSLGLSQSLTNHHLGAQAFNEAEYSHPGYSSTNDLNQYPYTPTISDAYTPTLSESSSYTPSSSHNTISNNTESSTTEEFSIRAPVPLLLKSLAYSSSSPNLGSHKITKKPSIARMNSNSTISNKKSLVISTQISNSSNNVPLGESSPQMLGISPLCNKYKGLDIYHQPSPISARSVSNASNCSSGSTTSVNTPSKPLMPPLNIFRHNSDSSSSSSFYETPRRKTYPNFNDVPTPKNRKQALRKTSKSALIIDCGDSSTPGAENKPKKYTRRRLLPRSKNGCWICRIKHLKCDEKRPVCTSCVKFGIECDYSAEKPAYVTDKNLRKEKLTSITLVRKQKQTGGKKFKIEDDDEDAISSAIEAGR</sequence>
<dbReference type="EMBL" id="KV453910">
    <property type="protein sequence ID" value="ODV81012.1"/>
    <property type="molecule type" value="Genomic_DNA"/>
</dbReference>
<reference evidence="4" key="1">
    <citation type="submission" date="2016-05" db="EMBL/GenBank/DDBJ databases">
        <title>Comparative genomics of biotechnologically important yeasts.</title>
        <authorList>
            <consortium name="DOE Joint Genome Institute"/>
            <person name="Riley R."/>
            <person name="Haridas S."/>
            <person name="Wolfe K.H."/>
            <person name="Lopes M.R."/>
            <person name="Hittinger C.T."/>
            <person name="Goker M."/>
            <person name="Salamov A."/>
            <person name="Wisecaver J."/>
            <person name="Long T.M."/>
            <person name="Aerts A.L."/>
            <person name="Barry K."/>
            <person name="Choi C."/>
            <person name="Clum A."/>
            <person name="Coughlan A.Y."/>
            <person name="Deshpande S."/>
            <person name="Douglass A.P."/>
            <person name="Hanson S.J."/>
            <person name="Klenk H.-P."/>
            <person name="Labutti K."/>
            <person name="Lapidus A."/>
            <person name="Lindquist E."/>
            <person name="Lipzen A."/>
            <person name="Meier-Kolthoff J.P."/>
            <person name="Ohm R.A."/>
            <person name="Otillar R.P."/>
            <person name="Pangilinan J."/>
            <person name="Peng Y."/>
            <person name="Rokas A."/>
            <person name="Rosa C.A."/>
            <person name="Scheuner C."/>
            <person name="Sibirny A.A."/>
            <person name="Slot J.C."/>
            <person name="Stielow J.B."/>
            <person name="Sun H."/>
            <person name="Kurtzman C.P."/>
            <person name="Blackwell M."/>
            <person name="Grigoriev I.V."/>
            <person name="Jeffries T.W."/>
        </authorList>
    </citation>
    <scope>NUCLEOTIDE SEQUENCE [LARGE SCALE GENOMIC DNA]</scope>
    <source>
        <strain evidence="4">NRRL Y-17324</strain>
    </source>
</reference>
<dbReference type="GeneID" id="30983913"/>
<dbReference type="PANTHER" id="PTHR47657:SF7">
    <property type="entry name" value="STEROL REGULATORY ELEMENT-BINDING PROTEIN ECM22"/>
    <property type="match status" value="1"/>
</dbReference>
<organism evidence="3 4">
    <name type="scientific">Suhomyces tanzawaensis NRRL Y-17324</name>
    <dbReference type="NCBI Taxonomy" id="984487"/>
    <lineage>
        <taxon>Eukaryota</taxon>
        <taxon>Fungi</taxon>
        <taxon>Dikarya</taxon>
        <taxon>Ascomycota</taxon>
        <taxon>Saccharomycotina</taxon>
        <taxon>Pichiomycetes</taxon>
        <taxon>Debaryomycetaceae</taxon>
        <taxon>Suhomyces</taxon>
    </lineage>
</organism>
<dbReference type="InterPro" id="IPR052400">
    <property type="entry name" value="Zn2-C6_fungal_TF"/>
</dbReference>
<dbReference type="Gene3D" id="4.10.240.10">
    <property type="entry name" value="Zn(2)-C6 fungal-type DNA-binding domain"/>
    <property type="match status" value="1"/>
</dbReference>